<dbReference type="EC" id="2.4.1.122" evidence="4"/>
<comment type="subcellular location">
    <subcellularLocation>
        <location evidence="1">Membrane</location>
        <topology evidence="1">Single-pass type II membrane protein</topology>
    </subcellularLocation>
</comment>
<dbReference type="STRING" id="51511.ENSCSAVP00000007197"/>
<dbReference type="AlphaFoldDB" id="H2YPD9"/>
<evidence type="ECO:0000256" key="12">
    <source>
        <dbReference type="ARBA" id="ARBA00048842"/>
    </source>
</evidence>
<keyword evidence="11" id="KW-0472">Membrane</keyword>
<proteinExistence type="inferred from homology"/>
<evidence type="ECO:0000256" key="6">
    <source>
        <dbReference type="ARBA" id="ARBA00022679"/>
    </source>
</evidence>
<reference evidence="14" key="3">
    <citation type="submission" date="2025-09" db="UniProtKB">
        <authorList>
            <consortium name="Ensembl"/>
        </authorList>
    </citation>
    <scope>IDENTIFICATION</scope>
</reference>
<keyword evidence="15" id="KW-1185">Reference proteome</keyword>
<evidence type="ECO:0000256" key="5">
    <source>
        <dbReference type="ARBA" id="ARBA00022676"/>
    </source>
</evidence>
<keyword evidence="8" id="KW-0547">Nucleotide-binding</keyword>
<reference evidence="14" key="2">
    <citation type="submission" date="2025-08" db="UniProtKB">
        <authorList>
            <consortium name="Ensembl"/>
        </authorList>
    </citation>
    <scope>IDENTIFICATION</scope>
</reference>
<keyword evidence="6" id="KW-0808">Transferase</keyword>
<evidence type="ECO:0000256" key="10">
    <source>
        <dbReference type="ARBA" id="ARBA00022989"/>
    </source>
</evidence>
<comment type="pathway">
    <text evidence="2">Protein modification; protein glycosylation.</text>
</comment>
<organism evidence="14 15">
    <name type="scientific">Ciona savignyi</name>
    <name type="common">Pacific transparent sea squirt</name>
    <dbReference type="NCBI Taxonomy" id="51511"/>
    <lineage>
        <taxon>Eukaryota</taxon>
        <taxon>Metazoa</taxon>
        <taxon>Chordata</taxon>
        <taxon>Tunicata</taxon>
        <taxon>Ascidiacea</taxon>
        <taxon>Phlebobranchia</taxon>
        <taxon>Cionidae</taxon>
        <taxon>Ciona</taxon>
    </lineage>
</organism>
<evidence type="ECO:0000259" key="13">
    <source>
        <dbReference type="Pfam" id="PF02434"/>
    </source>
</evidence>
<dbReference type="InParanoid" id="H2YPD9"/>
<evidence type="ECO:0000256" key="1">
    <source>
        <dbReference type="ARBA" id="ARBA00004606"/>
    </source>
</evidence>
<dbReference type="PANTHER" id="PTHR23033">
    <property type="entry name" value="BETA1,3-GALACTOSYLTRANSFERASE"/>
    <property type="match status" value="1"/>
</dbReference>
<dbReference type="OMA" id="CATYPRF"/>
<reference evidence="15" key="1">
    <citation type="submission" date="2003-08" db="EMBL/GenBank/DDBJ databases">
        <authorList>
            <person name="Birren B."/>
            <person name="Nusbaum C."/>
            <person name="Abebe A."/>
            <person name="Abouelleil A."/>
            <person name="Adekoya E."/>
            <person name="Ait-zahra M."/>
            <person name="Allen N."/>
            <person name="Allen T."/>
            <person name="An P."/>
            <person name="Anderson M."/>
            <person name="Anderson S."/>
            <person name="Arachchi H."/>
            <person name="Armbruster J."/>
            <person name="Bachantsang P."/>
            <person name="Baldwin J."/>
            <person name="Barry A."/>
            <person name="Bayul T."/>
            <person name="Blitshsteyn B."/>
            <person name="Bloom T."/>
            <person name="Blye J."/>
            <person name="Boguslavskiy L."/>
            <person name="Borowsky M."/>
            <person name="Boukhgalter B."/>
            <person name="Brunache A."/>
            <person name="Butler J."/>
            <person name="Calixte N."/>
            <person name="Calvo S."/>
            <person name="Camarata J."/>
            <person name="Campo K."/>
            <person name="Chang J."/>
            <person name="Cheshatsang Y."/>
            <person name="Citroen M."/>
            <person name="Collymore A."/>
            <person name="Considine T."/>
            <person name="Cook A."/>
            <person name="Cooke P."/>
            <person name="Corum B."/>
            <person name="Cuomo C."/>
            <person name="David R."/>
            <person name="Dawoe T."/>
            <person name="Degray S."/>
            <person name="Dodge S."/>
            <person name="Dooley K."/>
            <person name="Dorje P."/>
            <person name="Dorjee K."/>
            <person name="Dorris L."/>
            <person name="Duffey N."/>
            <person name="Dupes A."/>
            <person name="Elkins T."/>
            <person name="Engels R."/>
            <person name="Erickson J."/>
            <person name="Farina A."/>
            <person name="Faro S."/>
            <person name="Ferreira P."/>
            <person name="Fischer H."/>
            <person name="Fitzgerald M."/>
            <person name="Foley K."/>
            <person name="Gage D."/>
            <person name="Galagan J."/>
            <person name="Gearin G."/>
            <person name="Gnerre S."/>
            <person name="Gnirke A."/>
            <person name="Goyette A."/>
            <person name="Graham J."/>
            <person name="Grandbois E."/>
            <person name="Gyaltsen K."/>
            <person name="Hafez N."/>
            <person name="Hagopian D."/>
            <person name="Hagos B."/>
            <person name="Hall J."/>
            <person name="Hatcher B."/>
            <person name="Heller A."/>
            <person name="Higgins H."/>
            <person name="Honan T."/>
            <person name="Horn A."/>
            <person name="Houde N."/>
            <person name="Hughes L."/>
            <person name="Hulme W."/>
            <person name="Husby E."/>
            <person name="Iliev I."/>
            <person name="Jaffe D."/>
            <person name="Jones C."/>
            <person name="Kamal M."/>
            <person name="Kamat A."/>
            <person name="Kamvysselis M."/>
            <person name="Karlsson E."/>
            <person name="Kells C."/>
            <person name="Kieu A."/>
            <person name="Kisner P."/>
            <person name="Kodira C."/>
            <person name="Kulbokas E."/>
            <person name="Labutti K."/>
            <person name="Lama D."/>
            <person name="Landers T."/>
            <person name="Leger J."/>
            <person name="Levine S."/>
            <person name="Lewis D."/>
            <person name="Lewis T."/>
            <person name="Lindblad-toh K."/>
            <person name="Liu X."/>
            <person name="Lokyitsang T."/>
            <person name="Lokyitsang Y."/>
            <person name="Lucien O."/>
            <person name="Lui A."/>
            <person name="Ma L.J."/>
            <person name="Mabbitt R."/>
            <person name="Macdonald J."/>
            <person name="Maclean C."/>
            <person name="Major J."/>
            <person name="Manning J."/>
            <person name="Marabella R."/>
            <person name="Maru K."/>
            <person name="Matthews C."/>
            <person name="Mauceli E."/>
            <person name="Mccarthy M."/>
            <person name="Mcdonough S."/>
            <person name="Mcghee T."/>
            <person name="Meldrim J."/>
            <person name="Meneus L."/>
            <person name="Mesirov J."/>
            <person name="Mihalev A."/>
            <person name="Mihova T."/>
            <person name="Mikkelsen T."/>
            <person name="Mlenga V."/>
            <person name="Moru K."/>
            <person name="Mozes J."/>
            <person name="Mulrain L."/>
            <person name="Munson G."/>
            <person name="Naylor J."/>
            <person name="Newes C."/>
            <person name="Nguyen C."/>
            <person name="Nguyen N."/>
            <person name="Nguyen T."/>
            <person name="Nicol R."/>
            <person name="Nielsen C."/>
            <person name="Nizzari M."/>
            <person name="Norbu C."/>
            <person name="Norbu N."/>
            <person name="O'donnell P."/>
            <person name="Okoawo O."/>
            <person name="O'leary S."/>
            <person name="Omotosho B."/>
            <person name="O'neill K."/>
            <person name="Osman S."/>
            <person name="Parker S."/>
            <person name="Perrin D."/>
            <person name="Phunkhang P."/>
            <person name="Piqani B."/>
            <person name="Purcell S."/>
            <person name="Rachupka T."/>
            <person name="Ramasamy U."/>
            <person name="Rameau R."/>
            <person name="Ray V."/>
            <person name="Raymond C."/>
            <person name="Retta R."/>
            <person name="Richardson S."/>
            <person name="Rise C."/>
            <person name="Rodriguez J."/>
            <person name="Rogers J."/>
            <person name="Rogov P."/>
            <person name="Rutman M."/>
            <person name="Schupbach R."/>
            <person name="Seaman C."/>
            <person name="Settipalli S."/>
            <person name="Sharpe T."/>
            <person name="Sheridan J."/>
            <person name="Sherpa N."/>
            <person name="Shi J."/>
            <person name="Smirnov S."/>
            <person name="Smith C."/>
            <person name="Sougnez C."/>
            <person name="Spencer B."/>
            <person name="Stalker J."/>
            <person name="Stange-thomann N."/>
            <person name="Stavropoulos S."/>
            <person name="Stetson K."/>
            <person name="Stone C."/>
            <person name="Stone S."/>
            <person name="Stubbs M."/>
            <person name="Talamas J."/>
            <person name="Tchuinga P."/>
            <person name="Tenzing P."/>
            <person name="Tesfaye S."/>
            <person name="Theodore J."/>
            <person name="Thoulutsang Y."/>
            <person name="Topham K."/>
            <person name="Towey S."/>
            <person name="Tsamla T."/>
            <person name="Tsomo N."/>
            <person name="Vallee D."/>
            <person name="Vassiliev H."/>
            <person name="Venkataraman V."/>
            <person name="Vinson J."/>
            <person name="Vo A."/>
            <person name="Wade C."/>
            <person name="Wang S."/>
            <person name="Wangchuk T."/>
            <person name="Wangdi T."/>
            <person name="Whittaker C."/>
            <person name="Wilkinson J."/>
            <person name="Wu Y."/>
            <person name="Wyman D."/>
            <person name="Yadav S."/>
            <person name="Yang S."/>
            <person name="Yang X."/>
            <person name="Yeager S."/>
            <person name="Yee E."/>
            <person name="Young G."/>
            <person name="Zainoun J."/>
            <person name="Zembeck L."/>
            <person name="Zimmer A."/>
            <person name="Zody M."/>
            <person name="Lander E."/>
        </authorList>
    </citation>
    <scope>NUCLEOTIDE SEQUENCE [LARGE SCALE GENOMIC DNA]</scope>
</reference>
<dbReference type="InterPro" id="IPR003378">
    <property type="entry name" value="Fringe-like_glycosylTrfase"/>
</dbReference>
<sequence length="414" mass="47088">KENLNAQVLLLHQEWPVEAAWTILPILPDLARKYSSNFEWVLFIEENTIVDLKSLMKNVLPKYNSEERLFLGRCLHDSSPTIIHHYAFFDGNTELFKYPDFDAGWLLSKSLLNTVADNWDGESQKMDFQIDIKYEIAMYLDKTFDIKLTCVKELCGGNNKDDCVTKVDPASPQCGNKFTVDDVLFSVKTTEKFHRNRLQVVLNTWGQHAKRIIYYSNVTDHSIPTIDCGVPNTPSGHCGKMEAIIKDAYQRSDLKHLPWVVIADDDSILSVNRMLKLLNCYNPTQPIVLGERYGFGLNKGYGYGYITGGGSMVMSRGAINAWFKHDCACPSIDTPDDMYLGQCFSFNVGVPVLHSPLFHQARPVDYAKAFLANQKPISFHKHWEIDPYKVYNDWFAFDDNKMGQTTTPAPEAGP</sequence>
<evidence type="ECO:0000256" key="2">
    <source>
        <dbReference type="ARBA" id="ARBA00004922"/>
    </source>
</evidence>
<keyword evidence="7" id="KW-0812">Transmembrane</keyword>
<evidence type="ECO:0000256" key="8">
    <source>
        <dbReference type="ARBA" id="ARBA00022741"/>
    </source>
</evidence>
<keyword evidence="10" id="KW-1133">Transmembrane helix</keyword>
<dbReference type="eggNOG" id="KOG2246">
    <property type="taxonomic scope" value="Eukaryota"/>
</dbReference>
<dbReference type="PANTHER" id="PTHR23033:SF14">
    <property type="entry name" value="GLYCOPROTEIN-N-ACETYLGALACTOSAMINE 3-BETA-GALACTOSYLTRANSFERASE 1-RELATED"/>
    <property type="match status" value="1"/>
</dbReference>
<evidence type="ECO:0000256" key="11">
    <source>
        <dbReference type="ARBA" id="ARBA00023136"/>
    </source>
</evidence>
<dbReference type="HOGENOM" id="CLU_030081_1_1_1"/>
<comment type="similarity">
    <text evidence="3">Belongs to the glycosyltransferase 31 family. Beta3-Gal-T subfamily.</text>
</comment>
<keyword evidence="9" id="KW-0735">Signal-anchor</keyword>
<dbReference type="Proteomes" id="UP000007875">
    <property type="component" value="Unassembled WGS sequence"/>
</dbReference>
<keyword evidence="5" id="KW-0328">Glycosyltransferase</keyword>
<comment type="catalytic activity">
    <reaction evidence="12">
        <text>an N-acetyl-alpha-D-galactosaminyl derivative + UDP-alpha-D-galactose = a beta-D-galactosyl-(1-&gt;3)-N-acetyl-alpha-D-galactosaminyl derivative + UDP + H(+)</text>
        <dbReference type="Rhea" id="RHEA:15621"/>
        <dbReference type="ChEBI" id="CHEBI:15378"/>
        <dbReference type="ChEBI" id="CHEBI:28257"/>
        <dbReference type="ChEBI" id="CHEBI:58223"/>
        <dbReference type="ChEBI" id="CHEBI:66914"/>
        <dbReference type="ChEBI" id="CHEBI:133470"/>
        <dbReference type="EC" id="2.4.1.122"/>
    </reaction>
</comment>
<evidence type="ECO:0000256" key="3">
    <source>
        <dbReference type="ARBA" id="ARBA00006462"/>
    </source>
</evidence>
<evidence type="ECO:0000256" key="4">
    <source>
        <dbReference type="ARBA" id="ARBA00012557"/>
    </source>
</evidence>
<evidence type="ECO:0000256" key="7">
    <source>
        <dbReference type="ARBA" id="ARBA00022692"/>
    </source>
</evidence>
<dbReference type="InterPro" id="IPR026050">
    <property type="entry name" value="C1GALT1/C1GALT1_chp1"/>
</dbReference>
<dbReference type="GeneTree" id="ENSGT00940000155499"/>
<protein>
    <recommendedName>
        <fullName evidence="4">N-acetylgalactosaminide beta-1,3-galactosyltransferase</fullName>
        <ecNumber evidence="4">2.4.1.122</ecNumber>
    </recommendedName>
</protein>
<dbReference type="Ensembl" id="ENSCSAVT00000007290.1">
    <property type="protein sequence ID" value="ENSCSAVP00000007197.1"/>
    <property type="gene ID" value="ENSCSAVG00000004303.1"/>
</dbReference>
<name>H2YPD9_CIOSA</name>
<dbReference type="Pfam" id="PF02434">
    <property type="entry name" value="Fringe"/>
    <property type="match status" value="1"/>
</dbReference>
<dbReference type="GO" id="GO:0000166">
    <property type="term" value="F:nucleotide binding"/>
    <property type="evidence" value="ECO:0007669"/>
    <property type="project" value="UniProtKB-KW"/>
</dbReference>
<accession>H2YPD9</accession>
<dbReference type="GO" id="GO:0016020">
    <property type="term" value="C:membrane"/>
    <property type="evidence" value="ECO:0007669"/>
    <property type="project" value="UniProtKB-SubCell"/>
</dbReference>
<feature type="domain" description="Fringe-like glycosyltransferase" evidence="13">
    <location>
        <begin position="177"/>
        <end position="384"/>
    </location>
</feature>
<evidence type="ECO:0000256" key="9">
    <source>
        <dbReference type="ARBA" id="ARBA00022968"/>
    </source>
</evidence>
<dbReference type="Gene3D" id="3.90.550.50">
    <property type="match status" value="2"/>
</dbReference>
<evidence type="ECO:0000313" key="15">
    <source>
        <dbReference type="Proteomes" id="UP000007875"/>
    </source>
</evidence>
<dbReference type="FunFam" id="3.90.550.50:FF:000008">
    <property type="entry name" value="Beta-1,3-glucosyltransferase"/>
    <property type="match status" value="1"/>
</dbReference>
<evidence type="ECO:0000313" key="14">
    <source>
        <dbReference type="Ensembl" id="ENSCSAVP00000007197.1"/>
    </source>
</evidence>
<dbReference type="GO" id="GO:0016263">
    <property type="term" value="F:glycoprotein-N-acetylgalactosamine 3-beta-galactosyltransferase activity"/>
    <property type="evidence" value="ECO:0007669"/>
    <property type="project" value="UniProtKB-EC"/>
</dbReference>